<dbReference type="Proteomes" id="UP000091979">
    <property type="component" value="Unassembled WGS sequence"/>
</dbReference>
<dbReference type="SUPFAM" id="SSF52540">
    <property type="entry name" value="P-loop containing nucleoside triphosphate hydrolases"/>
    <property type="match status" value="1"/>
</dbReference>
<protein>
    <recommendedName>
        <fullName evidence="8">Fis family transcriptional regulator</fullName>
    </recommendedName>
</protein>
<dbReference type="PATRIC" id="fig|1560234.3.peg.391"/>
<dbReference type="InterPro" id="IPR001789">
    <property type="entry name" value="Sig_transdc_resp-reg_receiver"/>
</dbReference>
<dbReference type="PANTHER" id="PTHR32071">
    <property type="entry name" value="TRANSCRIPTIONAL REGULATORY PROTEIN"/>
    <property type="match status" value="1"/>
</dbReference>
<dbReference type="GO" id="GO:0005524">
    <property type="term" value="F:ATP binding"/>
    <property type="evidence" value="ECO:0007669"/>
    <property type="project" value="UniProtKB-KW"/>
</dbReference>
<feature type="domain" description="Sigma-54 factor interaction" evidence="4">
    <location>
        <begin position="136"/>
        <end position="365"/>
    </location>
</feature>
<accession>A0A1B7XDH1</accession>
<keyword evidence="3" id="KW-0597">Phosphoprotein</keyword>
<evidence type="ECO:0000313" key="7">
    <source>
        <dbReference type="Proteomes" id="UP000091979"/>
    </source>
</evidence>
<dbReference type="GO" id="GO:0006355">
    <property type="term" value="P:regulation of DNA-templated transcription"/>
    <property type="evidence" value="ECO:0007669"/>
    <property type="project" value="InterPro"/>
</dbReference>
<reference evidence="6 7" key="1">
    <citation type="submission" date="2015-01" db="EMBL/GenBank/DDBJ databases">
        <title>Desulfovibrio sp. JC271 draft genome sequence.</title>
        <authorList>
            <person name="Shivani Y."/>
            <person name="Subhash Y."/>
            <person name="Sasikala C."/>
            <person name="Ramana C.V."/>
        </authorList>
    </citation>
    <scope>NUCLEOTIDE SEQUENCE [LARGE SCALE GENOMIC DNA]</scope>
    <source>
        <strain evidence="6 7">JC271</strain>
    </source>
</reference>
<proteinExistence type="predicted"/>
<evidence type="ECO:0000259" key="4">
    <source>
        <dbReference type="PROSITE" id="PS50045"/>
    </source>
</evidence>
<evidence type="ECO:0000313" key="6">
    <source>
        <dbReference type="EMBL" id="OBQ52095.1"/>
    </source>
</evidence>
<dbReference type="PROSITE" id="PS50045">
    <property type="entry name" value="SIGMA54_INTERACT_4"/>
    <property type="match status" value="1"/>
</dbReference>
<dbReference type="EMBL" id="JXMS01000011">
    <property type="protein sequence ID" value="OBQ52095.1"/>
    <property type="molecule type" value="Genomic_DNA"/>
</dbReference>
<keyword evidence="2" id="KW-0067">ATP-binding</keyword>
<dbReference type="SUPFAM" id="SSF46689">
    <property type="entry name" value="Homeodomain-like"/>
    <property type="match status" value="1"/>
</dbReference>
<keyword evidence="1" id="KW-0547">Nucleotide-binding</keyword>
<dbReference type="Gene3D" id="1.10.8.60">
    <property type="match status" value="1"/>
</dbReference>
<dbReference type="InterPro" id="IPR011006">
    <property type="entry name" value="CheY-like_superfamily"/>
</dbReference>
<dbReference type="InterPro" id="IPR025943">
    <property type="entry name" value="Sigma_54_int_dom_ATP-bd_2"/>
</dbReference>
<dbReference type="Gene3D" id="3.40.50.2300">
    <property type="match status" value="1"/>
</dbReference>
<name>A0A1B7XDH1_9BACT</name>
<feature type="domain" description="Response regulatory" evidence="5">
    <location>
        <begin position="3"/>
        <end position="117"/>
    </location>
</feature>
<dbReference type="OrthoDB" id="9763792at2"/>
<dbReference type="FunFam" id="3.40.50.300:FF:000006">
    <property type="entry name" value="DNA-binding transcriptional regulator NtrC"/>
    <property type="match status" value="1"/>
</dbReference>
<gene>
    <name evidence="6" type="ORF">SP90_07875</name>
</gene>
<dbReference type="InterPro" id="IPR058031">
    <property type="entry name" value="AAA_lid_NorR"/>
</dbReference>
<evidence type="ECO:0000256" key="2">
    <source>
        <dbReference type="ARBA" id="ARBA00022840"/>
    </source>
</evidence>
<dbReference type="PROSITE" id="PS00676">
    <property type="entry name" value="SIGMA54_INTERACT_2"/>
    <property type="match status" value="1"/>
</dbReference>
<comment type="caution">
    <text evidence="6">The sequence shown here is derived from an EMBL/GenBank/DDBJ whole genome shotgun (WGS) entry which is preliminary data.</text>
</comment>
<dbReference type="InterPro" id="IPR002078">
    <property type="entry name" value="Sigma_54_int"/>
</dbReference>
<dbReference type="InterPro" id="IPR009057">
    <property type="entry name" value="Homeodomain-like_sf"/>
</dbReference>
<dbReference type="SMART" id="SM00448">
    <property type="entry name" value="REC"/>
    <property type="match status" value="1"/>
</dbReference>
<dbReference type="STRING" id="1560234.SP90_07875"/>
<dbReference type="Gene3D" id="1.10.10.60">
    <property type="entry name" value="Homeodomain-like"/>
    <property type="match status" value="1"/>
</dbReference>
<dbReference type="PROSITE" id="PS50110">
    <property type="entry name" value="RESPONSE_REGULATORY"/>
    <property type="match status" value="1"/>
</dbReference>
<dbReference type="Gene3D" id="3.40.50.300">
    <property type="entry name" value="P-loop containing nucleotide triphosphate hydrolases"/>
    <property type="match status" value="1"/>
</dbReference>
<dbReference type="CDD" id="cd00009">
    <property type="entry name" value="AAA"/>
    <property type="match status" value="1"/>
</dbReference>
<evidence type="ECO:0000256" key="3">
    <source>
        <dbReference type="PROSITE-ProRule" id="PRU00169"/>
    </source>
</evidence>
<dbReference type="AlphaFoldDB" id="A0A1B7XDH1"/>
<dbReference type="SMART" id="SM00382">
    <property type="entry name" value="AAA"/>
    <property type="match status" value="1"/>
</dbReference>
<dbReference type="InterPro" id="IPR003593">
    <property type="entry name" value="AAA+_ATPase"/>
</dbReference>
<dbReference type="PANTHER" id="PTHR32071:SF113">
    <property type="entry name" value="ALGINATE BIOSYNTHESIS TRANSCRIPTIONAL REGULATORY PROTEIN ALGB"/>
    <property type="match status" value="1"/>
</dbReference>
<dbReference type="RefSeq" id="WP_066854311.1">
    <property type="nucleotide sequence ID" value="NZ_JXMS01000011.1"/>
</dbReference>
<keyword evidence="7" id="KW-1185">Reference proteome</keyword>
<evidence type="ECO:0000256" key="1">
    <source>
        <dbReference type="ARBA" id="ARBA00022741"/>
    </source>
</evidence>
<feature type="modified residue" description="4-aspartylphosphate" evidence="3">
    <location>
        <position position="52"/>
    </location>
</feature>
<organism evidence="6 7">
    <name type="scientific">Halodesulfovibrio spirochaetisodalis</name>
    <dbReference type="NCBI Taxonomy" id="1560234"/>
    <lineage>
        <taxon>Bacteria</taxon>
        <taxon>Pseudomonadati</taxon>
        <taxon>Thermodesulfobacteriota</taxon>
        <taxon>Desulfovibrionia</taxon>
        <taxon>Desulfovibrionales</taxon>
        <taxon>Desulfovibrionaceae</taxon>
        <taxon>Halodesulfovibrio</taxon>
    </lineage>
</organism>
<dbReference type="InterPro" id="IPR027417">
    <property type="entry name" value="P-loop_NTPase"/>
</dbReference>
<dbReference type="Pfam" id="PF25601">
    <property type="entry name" value="AAA_lid_14"/>
    <property type="match status" value="1"/>
</dbReference>
<dbReference type="Pfam" id="PF00158">
    <property type="entry name" value="Sigma54_activat"/>
    <property type="match status" value="1"/>
</dbReference>
<sequence>MAKILVVDDELLIRTMLSEVITSLGHEVIAKENLTQGLAAAKEICFDVIYLDVLLPDGNGLESINEIRQVSSCPELIVMTGHATPDDAEMAVRHGVWEYLHKPFTVEHIVRSLTRVIAFREQKRQQMKSALKRDDIVGSSPALMQALDLVAQAASTSVNTLVQGKTGTGKELFSRAIHDNSSRSNKPFVALDCASFTETLLESHLFGHKKGAFTGATADREGVLQAADGGTLFLDEIGELPMQQQSAFLRVLETKRFRPIGSTKEITSDFRLVAATNKDLREMVRLGLFREDLLYRLRGLSIILPPLRERKEDLPELVTWWLKKRCESHDLRSKVVSDDFMETIMAYDWPGNVREFIHSMDRACTTVGQESVLYSTHLPVELRVSVARAATGEQLGQSLVDPVAQETAYIASTPTINSAVSLTEPNVFLPQSLKEHRLTKEKEYIEGLLAYTQGDIKQAHILAGVSRGHLYELMKKHNCSK</sequence>
<evidence type="ECO:0008006" key="8">
    <source>
        <dbReference type="Google" id="ProtNLM"/>
    </source>
</evidence>
<dbReference type="GO" id="GO:0000160">
    <property type="term" value="P:phosphorelay signal transduction system"/>
    <property type="evidence" value="ECO:0007669"/>
    <property type="project" value="InterPro"/>
</dbReference>
<dbReference type="SUPFAM" id="SSF52172">
    <property type="entry name" value="CheY-like"/>
    <property type="match status" value="1"/>
</dbReference>
<evidence type="ECO:0000259" key="5">
    <source>
        <dbReference type="PROSITE" id="PS50110"/>
    </source>
</evidence>
<dbReference type="Pfam" id="PF00072">
    <property type="entry name" value="Response_reg"/>
    <property type="match status" value="1"/>
</dbReference>